<organism evidence="1">
    <name type="scientific">Siphoviridae sp. ctDmR33</name>
    <dbReference type="NCBI Taxonomy" id="2825389"/>
    <lineage>
        <taxon>Viruses</taxon>
        <taxon>Duplodnaviria</taxon>
        <taxon>Heunggongvirae</taxon>
        <taxon>Uroviricota</taxon>
        <taxon>Caudoviricetes</taxon>
    </lineage>
</organism>
<name>A0A8S5UX77_9CAUD</name>
<reference evidence="1" key="1">
    <citation type="journal article" date="2021" name="Proc. Natl. Acad. Sci. U.S.A.">
        <title>A Catalog of Tens of Thousands of Viruses from Human Metagenomes Reveals Hidden Associations with Chronic Diseases.</title>
        <authorList>
            <person name="Tisza M.J."/>
            <person name="Buck C.B."/>
        </authorList>
    </citation>
    <scope>NUCLEOTIDE SEQUENCE</scope>
    <source>
        <strain evidence="1">CtDmR33</strain>
    </source>
</reference>
<dbReference type="Pfam" id="PF13479">
    <property type="entry name" value="AAA_24"/>
    <property type="match status" value="1"/>
</dbReference>
<evidence type="ECO:0000313" key="1">
    <source>
        <dbReference type="EMBL" id="DAF99002.1"/>
    </source>
</evidence>
<proteinExistence type="predicted"/>
<sequence length="216" mass="24608">MNALIYAPSGGGKTVQVTRTPGKRNLLLCSDNSSVVLNQPQFKRDNLDIQTVSHWLPNDRYNKPQQHFHSQFETAVESKKYANIFVDNLSDLFDLAILEMDESGRYKDMRQAYQSVYQAIKRLARKAGQLNCNVIFTAWANQQEIILPTGERGVRIEPKLPAKILDNVLGLCNIVGYVTPNKERTEWYYITEGTQNLYAKNQITGAARVKPEEIWG</sequence>
<dbReference type="EMBL" id="BK016159">
    <property type="protein sequence ID" value="DAF99002.1"/>
    <property type="molecule type" value="Genomic_DNA"/>
</dbReference>
<accession>A0A8S5UX77</accession>
<dbReference type="SUPFAM" id="SSF52540">
    <property type="entry name" value="P-loop containing nucleoside triphosphate hydrolases"/>
    <property type="match status" value="1"/>
</dbReference>
<protein>
    <submittedName>
        <fullName evidence="1">AAA domain protein</fullName>
    </submittedName>
</protein>
<dbReference type="InterPro" id="IPR027417">
    <property type="entry name" value="P-loop_NTPase"/>
</dbReference>